<dbReference type="Proteomes" id="UP000555728">
    <property type="component" value="Unassembled WGS sequence"/>
</dbReference>
<comment type="caution">
    <text evidence="3">The sequence shown here is derived from an EMBL/GenBank/DDBJ whole genome shotgun (WGS) entry which is preliminary data.</text>
</comment>
<dbReference type="RefSeq" id="WP_184430815.1">
    <property type="nucleotide sequence ID" value="NZ_JACIGI010000001.1"/>
</dbReference>
<accession>A0A7W6WJB5</accession>
<organism evidence="3 4">
    <name type="scientific">Roseospira goensis</name>
    <dbReference type="NCBI Taxonomy" id="391922"/>
    <lineage>
        <taxon>Bacteria</taxon>
        <taxon>Pseudomonadati</taxon>
        <taxon>Pseudomonadota</taxon>
        <taxon>Alphaproteobacteria</taxon>
        <taxon>Rhodospirillales</taxon>
        <taxon>Rhodospirillaceae</taxon>
        <taxon>Roseospira</taxon>
    </lineage>
</organism>
<feature type="region of interest" description="Disordered" evidence="1">
    <location>
        <begin position="209"/>
        <end position="235"/>
    </location>
</feature>
<feature type="compositionally biased region" description="Pro residues" evidence="1">
    <location>
        <begin position="218"/>
        <end position="228"/>
    </location>
</feature>
<evidence type="ECO:0000256" key="2">
    <source>
        <dbReference type="SAM" id="SignalP"/>
    </source>
</evidence>
<feature type="region of interest" description="Disordered" evidence="1">
    <location>
        <begin position="101"/>
        <end position="145"/>
    </location>
</feature>
<feature type="compositionally biased region" description="Gly residues" evidence="1">
    <location>
        <begin position="115"/>
        <end position="125"/>
    </location>
</feature>
<feature type="chain" id="PRO_5030726142" evidence="2">
    <location>
        <begin position="22"/>
        <end position="235"/>
    </location>
</feature>
<name>A0A7W6WJB5_9PROT</name>
<evidence type="ECO:0000313" key="4">
    <source>
        <dbReference type="Proteomes" id="UP000555728"/>
    </source>
</evidence>
<protein>
    <submittedName>
        <fullName evidence="3">Uncharacterized protein</fullName>
    </submittedName>
</protein>
<evidence type="ECO:0000313" key="3">
    <source>
        <dbReference type="EMBL" id="MBB4284327.1"/>
    </source>
</evidence>
<gene>
    <name evidence="3" type="ORF">GGD88_000033</name>
</gene>
<feature type="signal peptide" evidence="2">
    <location>
        <begin position="1"/>
        <end position="21"/>
    </location>
</feature>
<reference evidence="3 4" key="1">
    <citation type="submission" date="2020-08" db="EMBL/GenBank/DDBJ databases">
        <title>Genome sequencing of Purple Non-Sulfur Bacteria from various extreme environments.</title>
        <authorList>
            <person name="Mayer M."/>
        </authorList>
    </citation>
    <scope>NUCLEOTIDE SEQUENCE [LARGE SCALE GENOMIC DNA]</scope>
    <source>
        <strain evidence="3 4">JA135</strain>
    </source>
</reference>
<proteinExistence type="predicted"/>
<dbReference type="EMBL" id="JACIGI010000001">
    <property type="protein sequence ID" value="MBB4284327.1"/>
    <property type="molecule type" value="Genomic_DNA"/>
</dbReference>
<keyword evidence="2" id="KW-0732">Signal</keyword>
<dbReference type="AlphaFoldDB" id="A0A7W6WJB5"/>
<sequence>MRAIILAMLVCGGLLAGGATAPGLAAGTAEDEADAPGLAYCAALSRQCGLACNESTEPGSAAAAACEARCAVERAACEARDGLARLEPWLADKADKVDRFMQGFHGDGDGDGDGAGEGGPGGPGGIDEAPGQAAPQEDEDADETAGACRAGHEACEARCAARYGDDDYARAGCKSVCALDRATCEANAGVEAAKPFIERETKRLRDFFDGFLGDDDAPPPPPEWPPTNPDGTVDL</sequence>
<keyword evidence="4" id="KW-1185">Reference proteome</keyword>
<evidence type="ECO:0000256" key="1">
    <source>
        <dbReference type="SAM" id="MobiDB-lite"/>
    </source>
</evidence>